<evidence type="ECO:0000313" key="8">
    <source>
        <dbReference type="Proteomes" id="UP000077248"/>
    </source>
</evidence>
<evidence type="ECO:0000256" key="3">
    <source>
        <dbReference type="ARBA" id="ARBA00022827"/>
    </source>
</evidence>
<dbReference type="OMA" id="MSAQYGW"/>
<dbReference type="InterPro" id="IPR016169">
    <property type="entry name" value="FAD-bd_PCMH_sub2"/>
</dbReference>
<keyword evidence="8" id="KW-1185">Reference proteome</keyword>
<dbReference type="GeneID" id="29108783"/>
<protein>
    <submittedName>
        <fullName evidence="7">FAD-binding domain-containing protein</fullName>
    </submittedName>
</protein>
<dbReference type="PROSITE" id="PS51387">
    <property type="entry name" value="FAD_PCMH"/>
    <property type="match status" value="1"/>
</dbReference>
<dbReference type="Gene3D" id="3.30.465.10">
    <property type="match status" value="1"/>
</dbReference>
<evidence type="ECO:0000256" key="2">
    <source>
        <dbReference type="ARBA" id="ARBA00022630"/>
    </source>
</evidence>
<organism evidence="7 8">
    <name type="scientific">Alternaria alternata</name>
    <name type="common">Alternaria rot fungus</name>
    <name type="synonym">Torula alternata</name>
    <dbReference type="NCBI Taxonomy" id="5599"/>
    <lineage>
        <taxon>Eukaryota</taxon>
        <taxon>Fungi</taxon>
        <taxon>Dikarya</taxon>
        <taxon>Ascomycota</taxon>
        <taxon>Pezizomycotina</taxon>
        <taxon>Dothideomycetes</taxon>
        <taxon>Pleosporomycetidae</taxon>
        <taxon>Pleosporales</taxon>
        <taxon>Pleosporineae</taxon>
        <taxon>Pleosporaceae</taxon>
        <taxon>Alternaria</taxon>
        <taxon>Alternaria sect. Alternaria</taxon>
        <taxon>Alternaria alternata complex</taxon>
    </lineage>
</organism>
<reference evidence="7 8" key="1">
    <citation type="submission" date="2016-05" db="EMBL/GenBank/DDBJ databases">
        <title>Comparative analysis of secretome profiles of manganese(II)-oxidizing ascomycete fungi.</title>
        <authorList>
            <consortium name="DOE Joint Genome Institute"/>
            <person name="Zeiner C.A."/>
            <person name="Purvine S.O."/>
            <person name="Zink E.M."/>
            <person name="Wu S."/>
            <person name="Pasa-Tolic L."/>
            <person name="Chaput D.L."/>
            <person name="Haridas S."/>
            <person name="Grigoriev I.V."/>
            <person name="Santelli C.M."/>
            <person name="Hansel C.M."/>
        </authorList>
    </citation>
    <scope>NUCLEOTIDE SEQUENCE [LARGE SCALE GENOMIC DNA]</scope>
    <source>
        <strain evidence="7 8">SRC1lrK2f</strain>
    </source>
</reference>
<dbReference type="GO" id="GO:0071949">
    <property type="term" value="F:FAD binding"/>
    <property type="evidence" value="ECO:0007669"/>
    <property type="project" value="InterPro"/>
</dbReference>
<dbReference type="PANTHER" id="PTHR42973:SF13">
    <property type="entry name" value="FAD-BINDING PCMH-TYPE DOMAIN-CONTAINING PROTEIN"/>
    <property type="match status" value="1"/>
</dbReference>
<name>A0A177D2T0_ALTAL</name>
<comment type="similarity">
    <text evidence="1">Belongs to the oxygen-dependent FAD-linked oxidoreductase family.</text>
</comment>
<keyword evidence="3" id="KW-0274">FAD</keyword>
<evidence type="ECO:0000256" key="5">
    <source>
        <dbReference type="SAM" id="SignalP"/>
    </source>
</evidence>
<evidence type="ECO:0000259" key="6">
    <source>
        <dbReference type="PROSITE" id="PS51387"/>
    </source>
</evidence>
<dbReference type="VEuPathDB" id="FungiDB:CC77DRAFT_1002658"/>
<dbReference type="Proteomes" id="UP000077248">
    <property type="component" value="Unassembled WGS sequence"/>
</dbReference>
<dbReference type="PANTHER" id="PTHR42973">
    <property type="entry name" value="BINDING OXIDOREDUCTASE, PUTATIVE (AFU_ORTHOLOGUE AFUA_1G17690)-RELATED"/>
    <property type="match status" value="1"/>
</dbReference>
<dbReference type="GO" id="GO:0016491">
    <property type="term" value="F:oxidoreductase activity"/>
    <property type="evidence" value="ECO:0007669"/>
    <property type="project" value="UniProtKB-KW"/>
</dbReference>
<dbReference type="RefSeq" id="XP_018379227.1">
    <property type="nucleotide sequence ID" value="XM_018523189.1"/>
</dbReference>
<keyword evidence="4" id="KW-0560">Oxidoreductase</keyword>
<feature type="signal peptide" evidence="5">
    <location>
        <begin position="1"/>
        <end position="20"/>
    </location>
</feature>
<feature type="chain" id="PRO_5008058929" evidence="5">
    <location>
        <begin position="21"/>
        <end position="496"/>
    </location>
</feature>
<dbReference type="SUPFAM" id="SSF56176">
    <property type="entry name" value="FAD-binding/transporter-associated domain-like"/>
    <property type="match status" value="1"/>
</dbReference>
<dbReference type="InterPro" id="IPR036318">
    <property type="entry name" value="FAD-bd_PCMH-like_sf"/>
</dbReference>
<dbReference type="AlphaFoldDB" id="A0A177D2T0"/>
<evidence type="ECO:0000256" key="1">
    <source>
        <dbReference type="ARBA" id="ARBA00005466"/>
    </source>
</evidence>
<gene>
    <name evidence="7" type="ORF">CC77DRAFT_1002658</name>
</gene>
<evidence type="ECO:0000256" key="4">
    <source>
        <dbReference type="ARBA" id="ARBA00023002"/>
    </source>
</evidence>
<keyword evidence="2" id="KW-0285">Flavoprotein</keyword>
<proteinExistence type="inferred from homology"/>
<dbReference type="InterPro" id="IPR006094">
    <property type="entry name" value="Oxid_FAD_bind_N"/>
</dbReference>
<dbReference type="InterPro" id="IPR050416">
    <property type="entry name" value="FAD-linked_Oxidoreductase"/>
</dbReference>
<keyword evidence="5" id="KW-0732">Signal</keyword>
<dbReference type="KEGG" id="aalt:CC77DRAFT_1002658"/>
<feature type="domain" description="FAD-binding PCMH-type" evidence="6">
    <location>
        <begin position="55"/>
        <end position="226"/>
    </location>
</feature>
<accession>A0A177D2T0</accession>
<sequence>MLRLIVHLIATLLFSSLAYGDTCSSVASLGYINVTYALNLAYIEEQTQYWSTSCSALLPSCIIFPKTVEEVSTVVRILANTTEPFAVKSGGHNPNNGWSSVAGGPLIAMEHFDQAKLDRSTGIVDVGPGNRLDGIASKLQGTGWTFVGGRIGNTGVGGLVLGGGLSYMSTQYGWAASSVLEYEMVFANGTIGHIRNDNHPNLFVALKGGGNNFGVVTNYKLQAHRQGDIWGGNLVYLRTPNKDKQLLQAVRDWTEYNEDEKAAVIVTAERANINIVDSWIIFLFYDGPTPPAGLFKNFTDVNPLLDTTRTRTYADLMALSNWVVIKGNVVDIATETIPLPSSANAVEVMEGLHDHWRNVSGTTLLVPGIVASIAWQPFPKKIAQKARKLSPDLIDADADVDRIIIEMNYAFTPQSLYEEMADTMEATYSGVRDRVLTWQAEDKLPQAYLPIFMNYGFFRQDYFGRLRPESRALAKRVADEVDPRGLFRSRTGGWKP</sequence>
<evidence type="ECO:0000313" key="7">
    <source>
        <dbReference type="EMBL" id="OAG13806.1"/>
    </source>
</evidence>
<dbReference type="EMBL" id="KV441506">
    <property type="protein sequence ID" value="OAG13806.1"/>
    <property type="molecule type" value="Genomic_DNA"/>
</dbReference>
<dbReference type="InterPro" id="IPR016166">
    <property type="entry name" value="FAD-bd_PCMH"/>
</dbReference>
<dbReference type="Pfam" id="PF01565">
    <property type="entry name" value="FAD_binding_4"/>
    <property type="match status" value="1"/>
</dbReference>